<dbReference type="Proteomes" id="UP000735302">
    <property type="component" value="Unassembled WGS sequence"/>
</dbReference>
<proteinExistence type="predicted"/>
<sequence>MHSTPQPVLQKWQETHQPEFIQRAEMLRLRDISIAKKQAEKAAQRLLREAVSSDSVSDRESLDGNKPKEHMRPPAKLAPIVGRGKSKKGRVHVTESSNYKGDSYESEYRFIQDTVSLGMINTPNQMS</sequence>
<protein>
    <submittedName>
        <fullName evidence="2">Uncharacterized protein</fullName>
    </submittedName>
</protein>
<evidence type="ECO:0000313" key="2">
    <source>
        <dbReference type="EMBL" id="GFO00469.1"/>
    </source>
</evidence>
<gene>
    <name evidence="2" type="ORF">PoB_002697400</name>
</gene>
<comment type="caution">
    <text evidence="2">The sequence shown here is derived from an EMBL/GenBank/DDBJ whole genome shotgun (WGS) entry which is preliminary data.</text>
</comment>
<reference evidence="2 3" key="1">
    <citation type="journal article" date="2021" name="Elife">
        <title>Chloroplast acquisition without the gene transfer in kleptoplastic sea slugs, Plakobranchus ocellatus.</title>
        <authorList>
            <person name="Maeda T."/>
            <person name="Takahashi S."/>
            <person name="Yoshida T."/>
            <person name="Shimamura S."/>
            <person name="Takaki Y."/>
            <person name="Nagai Y."/>
            <person name="Toyoda A."/>
            <person name="Suzuki Y."/>
            <person name="Arimoto A."/>
            <person name="Ishii H."/>
            <person name="Satoh N."/>
            <person name="Nishiyama T."/>
            <person name="Hasebe M."/>
            <person name="Maruyama T."/>
            <person name="Minagawa J."/>
            <person name="Obokata J."/>
            <person name="Shigenobu S."/>
        </authorList>
    </citation>
    <scope>NUCLEOTIDE SEQUENCE [LARGE SCALE GENOMIC DNA]</scope>
</reference>
<feature type="region of interest" description="Disordered" evidence="1">
    <location>
        <begin position="46"/>
        <end position="98"/>
    </location>
</feature>
<dbReference type="AlphaFoldDB" id="A0AAV3ZYQ1"/>
<feature type="compositionally biased region" description="Basic and acidic residues" evidence="1">
    <location>
        <begin position="56"/>
        <end position="72"/>
    </location>
</feature>
<name>A0AAV3ZYQ1_9GAST</name>
<accession>A0AAV3ZYQ1</accession>
<evidence type="ECO:0000256" key="1">
    <source>
        <dbReference type="SAM" id="MobiDB-lite"/>
    </source>
</evidence>
<dbReference type="EMBL" id="BLXT01003099">
    <property type="protein sequence ID" value="GFO00469.1"/>
    <property type="molecule type" value="Genomic_DNA"/>
</dbReference>
<evidence type="ECO:0000313" key="3">
    <source>
        <dbReference type="Proteomes" id="UP000735302"/>
    </source>
</evidence>
<organism evidence="2 3">
    <name type="scientific">Plakobranchus ocellatus</name>
    <dbReference type="NCBI Taxonomy" id="259542"/>
    <lineage>
        <taxon>Eukaryota</taxon>
        <taxon>Metazoa</taxon>
        <taxon>Spiralia</taxon>
        <taxon>Lophotrochozoa</taxon>
        <taxon>Mollusca</taxon>
        <taxon>Gastropoda</taxon>
        <taxon>Heterobranchia</taxon>
        <taxon>Euthyneura</taxon>
        <taxon>Panpulmonata</taxon>
        <taxon>Sacoglossa</taxon>
        <taxon>Placobranchoidea</taxon>
        <taxon>Plakobranchidae</taxon>
        <taxon>Plakobranchus</taxon>
    </lineage>
</organism>
<keyword evidence="3" id="KW-1185">Reference proteome</keyword>